<dbReference type="AlphaFoldDB" id="A0A8S0X3H9"/>
<evidence type="ECO:0000256" key="11">
    <source>
        <dbReference type="SAM" id="SignalP"/>
    </source>
</evidence>
<feature type="chain" id="PRO_5035916279" description="Multifunctional fusion protein" evidence="11">
    <location>
        <begin position="23"/>
        <end position="372"/>
    </location>
</feature>
<evidence type="ECO:0000256" key="4">
    <source>
        <dbReference type="ARBA" id="ARBA00023268"/>
    </source>
</evidence>
<dbReference type="SUPFAM" id="SSF51316">
    <property type="entry name" value="Mss4-like"/>
    <property type="match status" value="1"/>
</dbReference>
<comment type="function">
    <text evidence="5 10">Has an important function as a repair enzyme for proteins that have been inactivated by oxidation. Catalyzes the reversible oxidation-reduction of methionine sulfoxide in proteins to methionine.</text>
</comment>
<keyword evidence="14" id="KW-1185">Reference proteome</keyword>
<comment type="similarity">
    <text evidence="1">In the C-terminal section; belongs to the MsrB Met sulfoxide reductase family.</text>
</comment>
<dbReference type="InterPro" id="IPR011057">
    <property type="entry name" value="Mss4-like_sf"/>
</dbReference>
<dbReference type="InterPro" id="IPR002579">
    <property type="entry name" value="Met_Sox_Rdtase_MsrB_dom"/>
</dbReference>
<comment type="caution">
    <text evidence="13">The sequence shown here is derived from an EMBL/GenBank/DDBJ whole genome shotgun (WGS) entry which is preliminary data.</text>
</comment>
<feature type="domain" description="MsrB" evidence="12">
    <location>
        <begin position="229"/>
        <end position="351"/>
    </location>
</feature>
<dbReference type="Pfam" id="PF01625">
    <property type="entry name" value="PMSR"/>
    <property type="match status" value="1"/>
</dbReference>
<dbReference type="Pfam" id="PF01641">
    <property type="entry name" value="SelR"/>
    <property type="match status" value="1"/>
</dbReference>
<gene>
    <name evidence="13" type="primary">msrAB</name>
    <name evidence="10" type="synonym">msrA</name>
    <name evidence="9" type="synonym">msrB</name>
    <name evidence="13" type="ORF">METHB2_80081</name>
</gene>
<evidence type="ECO:0000256" key="2">
    <source>
        <dbReference type="ARBA" id="ARBA00011017"/>
    </source>
</evidence>
<feature type="active site" evidence="10">
    <location>
        <position position="47"/>
    </location>
</feature>
<dbReference type="NCBIfam" id="TIGR00357">
    <property type="entry name" value="peptide-methionine (R)-S-oxide reductase MsrB"/>
    <property type="match status" value="1"/>
</dbReference>
<evidence type="ECO:0000256" key="9">
    <source>
        <dbReference type="HAMAP-Rule" id="MF_01400"/>
    </source>
</evidence>
<dbReference type="PROSITE" id="PS51790">
    <property type="entry name" value="MSRB"/>
    <property type="match status" value="1"/>
</dbReference>
<feature type="active site" description="Nucleophile" evidence="9">
    <location>
        <position position="340"/>
    </location>
</feature>
<feature type="signal peptide" evidence="11">
    <location>
        <begin position="1"/>
        <end position="22"/>
    </location>
</feature>
<dbReference type="GO" id="GO:0033743">
    <property type="term" value="F:peptide-methionine (R)-S-oxide reductase activity"/>
    <property type="evidence" value="ECO:0007669"/>
    <property type="project" value="UniProtKB-UniRule"/>
</dbReference>
<comment type="catalytic activity">
    <reaction evidence="6 10">
        <text>L-methionyl-[protein] + [thioredoxin]-disulfide + H2O = L-methionyl-(S)-S-oxide-[protein] + [thioredoxin]-dithiol</text>
        <dbReference type="Rhea" id="RHEA:14217"/>
        <dbReference type="Rhea" id="RHEA-COMP:10698"/>
        <dbReference type="Rhea" id="RHEA-COMP:10700"/>
        <dbReference type="Rhea" id="RHEA-COMP:12313"/>
        <dbReference type="Rhea" id="RHEA-COMP:12315"/>
        <dbReference type="ChEBI" id="CHEBI:15377"/>
        <dbReference type="ChEBI" id="CHEBI:16044"/>
        <dbReference type="ChEBI" id="CHEBI:29950"/>
        <dbReference type="ChEBI" id="CHEBI:44120"/>
        <dbReference type="ChEBI" id="CHEBI:50058"/>
        <dbReference type="EC" id="1.8.4.11"/>
    </reaction>
</comment>
<evidence type="ECO:0000256" key="7">
    <source>
        <dbReference type="ARBA" id="ARBA00048488"/>
    </source>
</evidence>
<dbReference type="FunFam" id="2.170.150.20:FF:000003">
    <property type="entry name" value="Peptide methionine sulfoxide reductase MsrB"/>
    <property type="match status" value="1"/>
</dbReference>
<evidence type="ECO:0000259" key="12">
    <source>
        <dbReference type="PROSITE" id="PS51790"/>
    </source>
</evidence>
<comment type="similarity">
    <text evidence="2">In the N-terminal section; belongs to the MsrA Met sulfoxide reductase family.</text>
</comment>
<comment type="catalytic activity">
    <reaction evidence="8 10">
        <text>[thioredoxin]-disulfide + L-methionine + H2O = L-methionine (S)-S-oxide + [thioredoxin]-dithiol</text>
        <dbReference type="Rhea" id="RHEA:19993"/>
        <dbReference type="Rhea" id="RHEA-COMP:10698"/>
        <dbReference type="Rhea" id="RHEA-COMP:10700"/>
        <dbReference type="ChEBI" id="CHEBI:15377"/>
        <dbReference type="ChEBI" id="CHEBI:29950"/>
        <dbReference type="ChEBI" id="CHEBI:50058"/>
        <dbReference type="ChEBI" id="CHEBI:57844"/>
        <dbReference type="ChEBI" id="CHEBI:58772"/>
        <dbReference type="EC" id="1.8.4.11"/>
    </reaction>
</comment>
<dbReference type="InterPro" id="IPR036509">
    <property type="entry name" value="Met_Sox_Rdtase_MsrA_sf"/>
</dbReference>
<dbReference type="Gene3D" id="2.170.150.20">
    <property type="entry name" value="Peptide methionine sulfoxide reductase"/>
    <property type="match status" value="1"/>
</dbReference>
<dbReference type="HAMAP" id="MF_01400">
    <property type="entry name" value="MsrB"/>
    <property type="match status" value="1"/>
</dbReference>
<dbReference type="Gene3D" id="3.30.1060.10">
    <property type="entry name" value="Peptide methionine sulphoxide reductase MsrA"/>
    <property type="match status" value="1"/>
</dbReference>
<dbReference type="InterPro" id="IPR028427">
    <property type="entry name" value="Met_Sox_Rdtase_MsrB"/>
</dbReference>
<dbReference type="InterPro" id="IPR002569">
    <property type="entry name" value="Met_Sox_Rdtase_MsrA_dom"/>
</dbReference>
<evidence type="ECO:0000256" key="10">
    <source>
        <dbReference type="HAMAP-Rule" id="MF_01401"/>
    </source>
</evidence>
<keyword evidence="4" id="KW-0511">Multifunctional enzyme</keyword>
<keyword evidence="11" id="KW-0732">Signal</keyword>
<reference evidence="13 14" key="1">
    <citation type="submission" date="2020-02" db="EMBL/GenBank/DDBJ databases">
        <authorList>
            <person name="Hogendoorn C."/>
        </authorList>
    </citation>
    <scope>NUCLEOTIDE SEQUENCE [LARGE SCALE GENOMIC DNA]</scope>
    <source>
        <strain evidence="13">METHB21</strain>
    </source>
</reference>
<evidence type="ECO:0000256" key="6">
    <source>
        <dbReference type="ARBA" id="ARBA00047806"/>
    </source>
</evidence>
<evidence type="ECO:0000256" key="3">
    <source>
        <dbReference type="ARBA" id="ARBA00023002"/>
    </source>
</evidence>
<sequence>MKTSISLLMAGVIAVLAMLTHAEKNLQAASSVAEPDSLSVATFAGGCFWSLESGLEKFTGVHKVISGFSGGHIVNPSYDQVSKGGTGHVESVQVYYDPAVISYKTLLDAYWRQVDPTDDAGQFVDRGRQYRTVIFYNSQEQKEHAEKSRQLLSQSGRYSAPIVTEIKKFESFYPAADYHQNYSKINPLRYKYYRFRSGRDNYLKKIWGPELILKTGQDTAMNHYTKPSDEVLRNTLTPLQYQVTQEEDTEPPFKNTYWNEKREGIYVDVVSGEPLFSSRDKFDSGTGWPSFTRPLVADNILKKKDFLLVFPRTEVRSRHADSHLGHVFEDGPQPTGLRYCLNSASLRFIPVEEMEAAGYGEFLSRFQTENTR</sequence>
<dbReference type="HAMAP" id="MF_01401">
    <property type="entry name" value="MsrA"/>
    <property type="match status" value="1"/>
</dbReference>
<organism evidence="13 14">
    <name type="scientific">Candidatus Methylobacter favarea</name>
    <dbReference type="NCBI Taxonomy" id="2707345"/>
    <lineage>
        <taxon>Bacteria</taxon>
        <taxon>Pseudomonadati</taxon>
        <taxon>Pseudomonadota</taxon>
        <taxon>Gammaproteobacteria</taxon>
        <taxon>Methylococcales</taxon>
        <taxon>Methylococcaceae</taxon>
        <taxon>Methylobacter</taxon>
    </lineage>
</organism>
<dbReference type="PANTHER" id="PTHR10173:SF59">
    <property type="entry name" value="PEPTIDE METHIONINE SULFOXIDE REDUCTASE MSRA_MSRB"/>
    <property type="match status" value="1"/>
</dbReference>
<dbReference type="PANTHER" id="PTHR10173">
    <property type="entry name" value="METHIONINE SULFOXIDE REDUCTASE"/>
    <property type="match status" value="1"/>
</dbReference>
<evidence type="ECO:0000256" key="1">
    <source>
        <dbReference type="ARBA" id="ARBA00008076"/>
    </source>
</evidence>
<dbReference type="NCBIfam" id="TIGR00401">
    <property type="entry name" value="msrA"/>
    <property type="match status" value="1"/>
</dbReference>
<evidence type="ECO:0000256" key="8">
    <source>
        <dbReference type="ARBA" id="ARBA00048782"/>
    </source>
</evidence>
<dbReference type="EMBL" id="CADCXN010000113">
    <property type="protein sequence ID" value="CAA9892764.1"/>
    <property type="molecule type" value="Genomic_DNA"/>
</dbReference>
<dbReference type="SUPFAM" id="SSF55068">
    <property type="entry name" value="Peptide methionine sulfoxide reductase"/>
    <property type="match status" value="1"/>
</dbReference>
<dbReference type="GO" id="GO:0005737">
    <property type="term" value="C:cytoplasm"/>
    <property type="evidence" value="ECO:0007669"/>
    <property type="project" value="TreeGrafter"/>
</dbReference>
<name>A0A8S0X3H9_9GAMM</name>
<comment type="similarity">
    <text evidence="9">Belongs to the MsrB Met sulfoxide reductase family.</text>
</comment>
<evidence type="ECO:0000256" key="5">
    <source>
        <dbReference type="ARBA" id="ARBA00024679"/>
    </source>
</evidence>
<accession>A0A8S0X3H9</accession>
<dbReference type="EC" id="1.8.4.11" evidence="10"/>
<comment type="catalytic activity">
    <reaction evidence="7 9">
        <text>L-methionyl-[protein] + [thioredoxin]-disulfide + H2O = L-methionyl-(R)-S-oxide-[protein] + [thioredoxin]-dithiol</text>
        <dbReference type="Rhea" id="RHEA:24164"/>
        <dbReference type="Rhea" id="RHEA-COMP:10698"/>
        <dbReference type="Rhea" id="RHEA-COMP:10700"/>
        <dbReference type="Rhea" id="RHEA-COMP:12313"/>
        <dbReference type="Rhea" id="RHEA-COMP:12314"/>
        <dbReference type="ChEBI" id="CHEBI:15377"/>
        <dbReference type="ChEBI" id="CHEBI:16044"/>
        <dbReference type="ChEBI" id="CHEBI:29950"/>
        <dbReference type="ChEBI" id="CHEBI:45764"/>
        <dbReference type="ChEBI" id="CHEBI:50058"/>
        <dbReference type="EC" id="1.8.4.12"/>
    </reaction>
</comment>
<dbReference type="GO" id="GO:0008113">
    <property type="term" value="F:peptide-methionine (S)-S-oxide reductase activity"/>
    <property type="evidence" value="ECO:0007669"/>
    <property type="project" value="UniProtKB-UniRule"/>
</dbReference>
<dbReference type="GO" id="GO:0006979">
    <property type="term" value="P:response to oxidative stress"/>
    <property type="evidence" value="ECO:0007669"/>
    <property type="project" value="InterPro"/>
</dbReference>
<comment type="caution">
    <text evidence="9">Lacks conserved residue(s) required for the propagation of feature annotation.</text>
</comment>
<dbReference type="EC" id="1.8.4.12" evidence="9"/>
<proteinExistence type="inferred from homology"/>
<dbReference type="RefSeq" id="WP_174627497.1">
    <property type="nucleotide sequence ID" value="NZ_CADCXN010000113.1"/>
</dbReference>
<dbReference type="GO" id="GO:0030091">
    <property type="term" value="P:protein repair"/>
    <property type="evidence" value="ECO:0007669"/>
    <property type="project" value="InterPro"/>
</dbReference>
<dbReference type="Proteomes" id="UP000494216">
    <property type="component" value="Unassembled WGS sequence"/>
</dbReference>
<comment type="similarity">
    <text evidence="10">Belongs to the MsrA Met sulfoxide reductase family.</text>
</comment>
<protein>
    <recommendedName>
        <fullName evidence="9 10">Multifunctional fusion protein</fullName>
    </recommendedName>
    <domain>
        <recommendedName>
            <fullName evidence="10">Peptide methionine sulfoxide reductase MsrA</fullName>
            <shortName evidence="10">Protein-methionine-S-oxide reductase</shortName>
            <ecNumber evidence="10">1.8.4.11</ecNumber>
        </recommendedName>
        <alternativeName>
            <fullName evidence="10">Peptide-methionine (S)-S-oxide reductase</fullName>
            <shortName evidence="10">Peptide Met(O) reductase</shortName>
        </alternativeName>
    </domain>
    <domain>
        <recommendedName>
            <fullName evidence="9">Peptide methionine sulfoxide reductase MsrB</fullName>
            <ecNumber evidence="9">1.8.4.12</ecNumber>
        </recommendedName>
        <alternativeName>
            <fullName evidence="9">Peptide-methionine (R)-S-oxide reductase</fullName>
        </alternativeName>
    </domain>
</protein>
<keyword evidence="3 9" id="KW-0560">Oxidoreductase</keyword>
<evidence type="ECO:0000313" key="13">
    <source>
        <dbReference type="EMBL" id="CAA9892764.1"/>
    </source>
</evidence>
<evidence type="ECO:0000313" key="14">
    <source>
        <dbReference type="Proteomes" id="UP000494216"/>
    </source>
</evidence>